<dbReference type="PANTHER" id="PTHR31025:SF9">
    <property type="entry name" value="SI:DKEY-286J15.1"/>
    <property type="match status" value="1"/>
</dbReference>
<proteinExistence type="predicted"/>
<keyword evidence="3" id="KW-1185">Reference proteome</keyword>
<dbReference type="Proteomes" id="UP000518266">
    <property type="component" value="Unassembled WGS sequence"/>
</dbReference>
<organism evidence="2 3">
    <name type="scientific">Dissostichus mawsoni</name>
    <name type="common">Antarctic cod</name>
    <dbReference type="NCBI Taxonomy" id="36200"/>
    <lineage>
        <taxon>Eukaryota</taxon>
        <taxon>Metazoa</taxon>
        <taxon>Chordata</taxon>
        <taxon>Craniata</taxon>
        <taxon>Vertebrata</taxon>
        <taxon>Euteleostomi</taxon>
        <taxon>Actinopterygii</taxon>
        <taxon>Neopterygii</taxon>
        <taxon>Teleostei</taxon>
        <taxon>Neoteleostei</taxon>
        <taxon>Acanthomorphata</taxon>
        <taxon>Eupercaria</taxon>
        <taxon>Perciformes</taxon>
        <taxon>Notothenioidei</taxon>
        <taxon>Nototheniidae</taxon>
        <taxon>Dissostichus</taxon>
    </lineage>
</organism>
<evidence type="ECO:0000313" key="3">
    <source>
        <dbReference type="Proteomes" id="UP000518266"/>
    </source>
</evidence>
<feature type="region of interest" description="Disordered" evidence="1">
    <location>
        <begin position="316"/>
        <end position="363"/>
    </location>
</feature>
<dbReference type="EMBL" id="JAAKFY010000009">
    <property type="protein sequence ID" value="KAF3852874.1"/>
    <property type="molecule type" value="Genomic_DNA"/>
</dbReference>
<evidence type="ECO:0000256" key="1">
    <source>
        <dbReference type="SAM" id="MobiDB-lite"/>
    </source>
</evidence>
<feature type="region of interest" description="Disordered" evidence="1">
    <location>
        <begin position="170"/>
        <end position="209"/>
    </location>
</feature>
<evidence type="ECO:0000313" key="2">
    <source>
        <dbReference type="EMBL" id="KAF3852874.1"/>
    </source>
</evidence>
<protein>
    <submittedName>
        <fullName evidence="2">Uncharacterized protein</fullName>
    </submittedName>
</protein>
<accession>A0A7J5YTE0</accession>
<dbReference type="OrthoDB" id="8962263at2759"/>
<dbReference type="PANTHER" id="PTHR31025">
    <property type="entry name" value="SI:CH211-196P9.1-RELATED"/>
    <property type="match status" value="1"/>
</dbReference>
<dbReference type="AlphaFoldDB" id="A0A7J5YTE0"/>
<comment type="caution">
    <text evidence="2">The sequence shown here is derived from an EMBL/GenBank/DDBJ whole genome shotgun (WGS) entry which is preliminary data.</text>
</comment>
<reference evidence="2 3" key="1">
    <citation type="submission" date="2020-03" db="EMBL/GenBank/DDBJ databases">
        <title>Dissostichus mawsoni Genome sequencing and assembly.</title>
        <authorList>
            <person name="Park H."/>
        </authorList>
    </citation>
    <scope>NUCLEOTIDE SEQUENCE [LARGE SCALE GENOMIC DNA]</scope>
    <source>
        <strain evidence="2">DM0001</strain>
        <tissue evidence="2">Muscle</tissue>
    </source>
</reference>
<gene>
    <name evidence="2" type="ORF">F7725_006229</name>
</gene>
<sequence length="691" mass="78913">MKPNQRQIMNLRLIVVPQTFLRAKEAVCPPRTSLTGILLRWMDFTAMGMKVPSGSGPNSSVSLRRIIPHYYLSKEEFNPLLYHCQVARSQVRKKRRSQKKRREEGHTFEEKVIDGTMDKLDDVTVSIFKAANIDEVLMHSLTRDDLRDLFPGPEHFLRRKRVWSLINPEDENPILKDKDGPSETGTPPCRKHSLPSTSTPLEKKRPKMTLQLPSPPEYVIYTDSELEQARRHYFEMARTGREGECVMSKELSCRLVRNTLTSMISILRASPQGEELQYPSKPELTAMAKKVVEYYPMLQDKDEAVKHTTIHNKLKKRLLNVKSPQKRQGPAQERGCPKKRRCLDLSASDSGKDYDADSSDAGGSTIILDQTLTSSDENEIARSGRRLPNYTADQRSSMVIRSPNSHQGAKKQLVKALHVHFTQQRTQSPGRKKRDSLQAQARHFKTLHEMYKNKKQNKDAVSQLLDLEFEARRLFIDSDVLKVEDRHTKVLDAYPCFKDLQNVMSELRRLLDKDNHKYIAEVKKRWDDFVAKVQFYGVSKKAMKPPMTLDGVEFSIALFKALPTLFPSPAAPPKKLGHASEALIHVLQPTEDPTVYLQKRSLSSPVLLVDDSNCLVAIGTTPITTFAKQDLHEGLLYLMAYYYTIHLTYPKCVATILSVIQTEILKDTIHDRDATASYKKAMAEWKAFIGE</sequence>
<name>A0A7J5YTE0_DISMA</name>